<keyword evidence="3" id="KW-0731">Sigma factor</keyword>
<accession>A0ABU5N3T9</accession>
<comment type="similarity">
    <text evidence="1">Belongs to the sigma-70 factor family. ECF subfamily.</text>
</comment>
<feature type="domain" description="RNA polymerase sigma-70 region 2" evidence="7">
    <location>
        <begin position="31"/>
        <end position="97"/>
    </location>
</feature>
<dbReference type="Proteomes" id="UP001291912">
    <property type="component" value="Unassembled WGS sequence"/>
</dbReference>
<dbReference type="SUPFAM" id="SSF88946">
    <property type="entry name" value="Sigma2 domain of RNA polymerase sigma factors"/>
    <property type="match status" value="1"/>
</dbReference>
<dbReference type="InterPro" id="IPR039425">
    <property type="entry name" value="RNA_pol_sigma-70-like"/>
</dbReference>
<dbReference type="Pfam" id="PF04542">
    <property type="entry name" value="Sigma70_r2"/>
    <property type="match status" value="1"/>
</dbReference>
<organism evidence="8 9">
    <name type="scientific">Microbacterium aquimaris</name>
    <dbReference type="NCBI Taxonomy" id="459816"/>
    <lineage>
        <taxon>Bacteria</taxon>
        <taxon>Bacillati</taxon>
        <taxon>Actinomycetota</taxon>
        <taxon>Actinomycetes</taxon>
        <taxon>Micrococcales</taxon>
        <taxon>Microbacteriaceae</taxon>
        <taxon>Microbacterium</taxon>
    </lineage>
</organism>
<evidence type="ECO:0000256" key="6">
    <source>
        <dbReference type="SAM" id="Phobius"/>
    </source>
</evidence>
<comment type="caution">
    <text evidence="8">The sequence shown here is derived from an EMBL/GenBank/DDBJ whole genome shotgun (WGS) entry which is preliminary data.</text>
</comment>
<proteinExistence type="inferred from homology"/>
<sequence length="488" mass="51586">MERHERPETRRDAELVEATRAGHRDAFARLVEAWFDRCWEVSWRILRDRDRAADVTQDVFLTAWQKLDTLADPGAFGGWVLRMSRNRSLDRLSHERRVQPTDEEWTLEPRDPTATALADPEREAVRSEAYDLVWDAAAALGERDASILDLHLRHGLEPRELAGELGIDPNAANQALHRMRGRLGAAIRARVLWRKGNPDCAALAADLHRAPSTTFDTRLVRLIDRHVKSCEECTERERRAAVTLAAFAAVPFVALAPTLRATSAQALAAHGVPVPAEWMAASAPGDGVGAGDGEGAVSPTAGTARANRARSPRTGMIVLAVTGVLLLAGGVGVVAGVRGSPAPVETTTPSPAPSIPVSASPTPVASTTPPVTPAPSSPVPTPTVPPPAPSEPAPETTQPASPAPTVRVSAVWVGVDGCPEETPFLYRVTWSASDADTARLGGSWGDDEVTLTGVAERCGPQSARFTLTAIGPGGEAVAAAEAQATPPG</sequence>
<dbReference type="PANTHER" id="PTHR43133:SF51">
    <property type="entry name" value="RNA POLYMERASE SIGMA FACTOR"/>
    <property type="match status" value="1"/>
</dbReference>
<keyword evidence="9" id="KW-1185">Reference proteome</keyword>
<keyword evidence="2" id="KW-0805">Transcription regulation</keyword>
<feature type="transmembrane region" description="Helical" evidence="6">
    <location>
        <begin position="315"/>
        <end position="337"/>
    </location>
</feature>
<protein>
    <submittedName>
        <fullName evidence="8">Sigma-70 family RNA polymerase sigma factor</fullName>
    </submittedName>
</protein>
<feature type="compositionally biased region" description="Pro residues" evidence="5">
    <location>
        <begin position="370"/>
        <end position="392"/>
    </location>
</feature>
<feature type="compositionally biased region" description="Low complexity" evidence="5">
    <location>
        <begin position="345"/>
        <end position="369"/>
    </location>
</feature>
<evidence type="ECO:0000313" key="8">
    <source>
        <dbReference type="EMBL" id="MDZ8160741.1"/>
    </source>
</evidence>
<dbReference type="EMBL" id="JAWJYN010000001">
    <property type="protein sequence ID" value="MDZ8160741.1"/>
    <property type="molecule type" value="Genomic_DNA"/>
</dbReference>
<evidence type="ECO:0000259" key="7">
    <source>
        <dbReference type="Pfam" id="PF04542"/>
    </source>
</evidence>
<dbReference type="NCBIfam" id="TIGR02937">
    <property type="entry name" value="sigma70-ECF"/>
    <property type="match status" value="1"/>
</dbReference>
<evidence type="ECO:0000256" key="5">
    <source>
        <dbReference type="SAM" id="MobiDB-lite"/>
    </source>
</evidence>
<feature type="region of interest" description="Disordered" evidence="5">
    <location>
        <begin position="342"/>
        <end position="403"/>
    </location>
</feature>
<dbReference type="SUPFAM" id="SSF88659">
    <property type="entry name" value="Sigma3 and sigma4 domains of RNA polymerase sigma factors"/>
    <property type="match status" value="1"/>
</dbReference>
<reference evidence="8 9" key="1">
    <citation type="submission" date="2023-10" db="EMBL/GenBank/DDBJ databases">
        <title>Microbacterium xanthum sp. nov., isolated from seaweed.</title>
        <authorList>
            <person name="Lee S.D."/>
        </authorList>
    </citation>
    <scope>NUCLEOTIDE SEQUENCE [LARGE SCALE GENOMIC DNA]</scope>
    <source>
        <strain evidence="8 9">KCTC 19124</strain>
    </source>
</reference>
<evidence type="ECO:0000256" key="1">
    <source>
        <dbReference type="ARBA" id="ARBA00010641"/>
    </source>
</evidence>
<evidence type="ECO:0000256" key="3">
    <source>
        <dbReference type="ARBA" id="ARBA00023082"/>
    </source>
</evidence>
<dbReference type="InterPro" id="IPR036388">
    <property type="entry name" value="WH-like_DNA-bd_sf"/>
</dbReference>
<evidence type="ECO:0000313" key="9">
    <source>
        <dbReference type="Proteomes" id="UP001291912"/>
    </source>
</evidence>
<dbReference type="PANTHER" id="PTHR43133">
    <property type="entry name" value="RNA POLYMERASE ECF-TYPE SIGMA FACTO"/>
    <property type="match status" value="1"/>
</dbReference>
<gene>
    <name evidence="8" type="ORF">R2Q92_02770</name>
</gene>
<evidence type="ECO:0000256" key="2">
    <source>
        <dbReference type="ARBA" id="ARBA00023015"/>
    </source>
</evidence>
<dbReference type="InterPro" id="IPR007627">
    <property type="entry name" value="RNA_pol_sigma70_r2"/>
</dbReference>
<keyword evidence="6" id="KW-1133">Transmembrane helix</keyword>
<keyword evidence="4" id="KW-0804">Transcription</keyword>
<dbReference type="Gene3D" id="1.10.1740.10">
    <property type="match status" value="1"/>
</dbReference>
<name>A0ABU5N3T9_9MICO</name>
<keyword evidence="6" id="KW-0472">Membrane</keyword>
<dbReference type="InterPro" id="IPR014284">
    <property type="entry name" value="RNA_pol_sigma-70_dom"/>
</dbReference>
<dbReference type="RefSeq" id="WP_194423430.1">
    <property type="nucleotide sequence ID" value="NZ_BAAAPT010000001.1"/>
</dbReference>
<evidence type="ECO:0000256" key="4">
    <source>
        <dbReference type="ARBA" id="ARBA00023163"/>
    </source>
</evidence>
<dbReference type="InterPro" id="IPR013325">
    <property type="entry name" value="RNA_pol_sigma_r2"/>
</dbReference>
<keyword evidence="6" id="KW-0812">Transmembrane</keyword>
<dbReference type="Gene3D" id="1.10.10.10">
    <property type="entry name" value="Winged helix-like DNA-binding domain superfamily/Winged helix DNA-binding domain"/>
    <property type="match status" value="1"/>
</dbReference>
<dbReference type="InterPro" id="IPR013324">
    <property type="entry name" value="RNA_pol_sigma_r3/r4-like"/>
</dbReference>